<accession>A0A1R3L3R4</accession>
<organism evidence="1 2">
    <name type="scientific">Corchorus olitorius</name>
    <dbReference type="NCBI Taxonomy" id="93759"/>
    <lineage>
        <taxon>Eukaryota</taxon>
        <taxon>Viridiplantae</taxon>
        <taxon>Streptophyta</taxon>
        <taxon>Embryophyta</taxon>
        <taxon>Tracheophyta</taxon>
        <taxon>Spermatophyta</taxon>
        <taxon>Magnoliopsida</taxon>
        <taxon>eudicotyledons</taxon>
        <taxon>Gunneridae</taxon>
        <taxon>Pentapetalae</taxon>
        <taxon>rosids</taxon>
        <taxon>malvids</taxon>
        <taxon>Malvales</taxon>
        <taxon>Malvaceae</taxon>
        <taxon>Grewioideae</taxon>
        <taxon>Apeibeae</taxon>
        <taxon>Corchorus</taxon>
    </lineage>
</organism>
<comment type="caution">
    <text evidence="1">The sequence shown here is derived from an EMBL/GenBank/DDBJ whole genome shotgun (WGS) entry which is preliminary data.</text>
</comment>
<dbReference type="EMBL" id="AWUE01002778">
    <property type="protein sequence ID" value="OMP13928.1"/>
    <property type="molecule type" value="Genomic_DNA"/>
</dbReference>
<feature type="non-terminal residue" evidence="1">
    <location>
        <position position="532"/>
    </location>
</feature>
<dbReference type="AlphaFoldDB" id="A0A1R3L3R4"/>
<protein>
    <submittedName>
        <fullName evidence="1">Uncharacterized protein</fullName>
    </submittedName>
</protein>
<evidence type="ECO:0000313" key="1">
    <source>
        <dbReference type="EMBL" id="OMP13928.1"/>
    </source>
</evidence>
<reference evidence="2" key="1">
    <citation type="submission" date="2013-09" db="EMBL/GenBank/DDBJ databases">
        <title>Corchorus olitorius genome sequencing.</title>
        <authorList>
            <person name="Alam M."/>
            <person name="Haque M.S."/>
            <person name="Islam M.S."/>
            <person name="Emdad E.M."/>
            <person name="Islam M.M."/>
            <person name="Ahmed B."/>
            <person name="Halim A."/>
            <person name="Hossen Q.M.M."/>
            <person name="Hossain M.Z."/>
            <person name="Ahmed R."/>
            <person name="Khan M.M."/>
            <person name="Islam R."/>
            <person name="Rashid M.M."/>
            <person name="Khan S.A."/>
            <person name="Rahman M.S."/>
            <person name="Alam M."/>
            <person name="Yahiya A.S."/>
            <person name="Khan M.S."/>
            <person name="Azam M.S."/>
            <person name="Haque T."/>
            <person name="Lashkar M.Z.H."/>
            <person name="Akhand A.I."/>
            <person name="Morshed G."/>
            <person name="Roy S."/>
            <person name="Uddin K.S."/>
            <person name="Rabeya T."/>
            <person name="Hossain A.S."/>
            <person name="Chowdhury A."/>
            <person name="Snigdha A.R."/>
            <person name="Mortoza M.S."/>
            <person name="Matin S.A."/>
            <person name="Hoque S.M.E."/>
            <person name="Islam M.K."/>
            <person name="Roy D.K."/>
            <person name="Haider R."/>
            <person name="Moosa M.M."/>
            <person name="Elias S.M."/>
            <person name="Hasan A.M."/>
            <person name="Jahan S."/>
            <person name="Shafiuddin M."/>
            <person name="Mahmood N."/>
            <person name="Shommy N.S."/>
        </authorList>
    </citation>
    <scope>NUCLEOTIDE SEQUENCE [LARGE SCALE GENOMIC DNA]</scope>
    <source>
        <strain evidence="2">cv. O-4</strain>
    </source>
</reference>
<dbReference type="Proteomes" id="UP000187203">
    <property type="component" value="Unassembled WGS sequence"/>
</dbReference>
<sequence>MVGQLLEAVHVGDHADQAAVVGQAFLQDGAGRGLDDGGLGQAVGQQAVGAGPVGGVGLLGLAVGQEHALAAGHARELARQLQQPAHQAGRETVVARAGNADQGDAAGARALFGAREQVVGDGHAHGARRAAGGLQMHQQAGAGVDFEDGAALLLHGARDVLQDHVHARDVQAHDLGGQRGHVGHFGMDFVGAVDGHVAVALQQHAGALGRNGVGRDVLALEFQLHGRGFEVDPVQRVFLLGAAARVLVDHGDQFANRGLAIAGHAHGLATAGGNHLAAHDQDAVLGAVDEAFDDDVRAFGLGQREGGLDVGLVAQVQRHAACVVAVRGLDGDGKADVLRHFPGFLGAVDDLAFGHGHAAGGQQALGEVLVLGNALGDGAGLVALGGPDAALRGAIAQLHEVAVIEADVGDAALAGRIDDAARARAQVAVVDLGLDGLDGGLQVEGLVIDGGHDQPVAMGQGRARHGFLGAAEDHAVHAALRDLAGLAELGRHARQVQQLDDDVLQHVAAPGAAFQALDEAAALAHAAVVLDQ</sequence>
<keyword evidence="2" id="KW-1185">Reference proteome</keyword>
<name>A0A1R3L3R4_9ROSI</name>
<evidence type="ECO:0000313" key="2">
    <source>
        <dbReference type="Proteomes" id="UP000187203"/>
    </source>
</evidence>
<gene>
    <name evidence="1" type="ORF">COLO4_00601</name>
</gene>
<proteinExistence type="predicted"/>